<name>A0AAU7CAE0_9BACT</name>
<gene>
    <name evidence="2" type="ORF">V5E97_27800</name>
</gene>
<dbReference type="SMART" id="SM00418">
    <property type="entry name" value="HTH_ARSR"/>
    <property type="match status" value="1"/>
</dbReference>
<evidence type="ECO:0000313" key="2">
    <source>
        <dbReference type="EMBL" id="XBH02110.1"/>
    </source>
</evidence>
<dbReference type="GO" id="GO:0003700">
    <property type="term" value="F:DNA-binding transcription factor activity"/>
    <property type="evidence" value="ECO:0007669"/>
    <property type="project" value="InterPro"/>
</dbReference>
<dbReference type="RefSeq" id="WP_406694853.1">
    <property type="nucleotide sequence ID" value="NZ_CP155447.1"/>
</dbReference>
<feature type="domain" description="HTH arsR-type" evidence="1">
    <location>
        <begin position="18"/>
        <end position="100"/>
    </location>
</feature>
<dbReference type="AlphaFoldDB" id="A0AAU7CAE0"/>
<dbReference type="Pfam" id="PF12840">
    <property type="entry name" value="HTH_20"/>
    <property type="match status" value="1"/>
</dbReference>
<proteinExistence type="predicted"/>
<dbReference type="CDD" id="cd00090">
    <property type="entry name" value="HTH_ARSR"/>
    <property type="match status" value="1"/>
</dbReference>
<dbReference type="Gene3D" id="1.10.10.10">
    <property type="entry name" value="Winged helix-like DNA-binding domain superfamily/Winged helix DNA-binding domain"/>
    <property type="match status" value="1"/>
</dbReference>
<dbReference type="InterPro" id="IPR001845">
    <property type="entry name" value="HTH_ArsR_DNA-bd_dom"/>
</dbReference>
<dbReference type="EMBL" id="CP155447">
    <property type="protein sequence ID" value="XBH02110.1"/>
    <property type="molecule type" value="Genomic_DNA"/>
</dbReference>
<dbReference type="InterPro" id="IPR036388">
    <property type="entry name" value="WH-like_DNA-bd_sf"/>
</dbReference>
<evidence type="ECO:0000259" key="1">
    <source>
        <dbReference type="SMART" id="SM00418"/>
    </source>
</evidence>
<accession>A0AAU7CAE0</accession>
<dbReference type="SUPFAM" id="SSF46785">
    <property type="entry name" value="Winged helix' DNA-binding domain"/>
    <property type="match status" value="1"/>
</dbReference>
<dbReference type="PRINTS" id="PR00778">
    <property type="entry name" value="HTHARSR"/>
</dbReference>
<dbReference type="InterPro" id="IPR011991">
    <property type="entry name" value="ArsR-like_HTH"/>
</dbReference>
<sequence>MAGRPLRHPEIGQVSVADILHALADPVRLGIVCELMRAESGLNCVETMSRVGKVLAKSTCSQHYQILREAGLIRCERIGVELSSRLRLAEVEERFPGLLKSILAAYEQEKAIGDVCS</sequence>
<protein>
    <submittedName>
        <fullName evidence="2">Helix-turn-helix domain-containing protein</fullName>
    </submittedName>
</protein>
<reference evidence="2" key="1">
    <citation type="submission" date="2024-05" db="EMBL/GenBank/DDBJ databases">
        <title>Planctomycetes of the genus Singulisphaera possess chitinolytic capabilities.</title>
        <authorList>
            <person name="Ivanova A."/>
        </authorList>
    </citation>
    <scope>NUCLEOTIDE SEQUENCE</scope>
    <source>
        <strain evidence="2">Ch08T</strain>
    </source>
</reference>
<dbReference type="InterPro" id="IPR036390">
    <property type="entry name" value="WH_DNA-bd_sf"/>
</dbReference>
<organism evidence="2">
    <name type="scientific">Singulisphaera sp. Ch08</name>
    <dbReference type="NCBI Taxonomy" id="3120278"/>
    <lineage>
        <taxon>Bacteria</taxon>
        <taxon>Pseudomonadati</taxon>
        <taxon>Planctomycetota</taxon>
        <taxon>Planctomycetia</taxon>
        <taxon>Isosphaerales</taxon>
        <taxon>Isosphaeraceae</taxon>
        <taxon>Singulisphaera</taxon>
    </lineage>
</organism>